<proteinExistence type="predicted"/>
<sequence length="328" mass="36295">MIIIIHFWGSFSTNHIKQNINPTTVNISIPEQQQYQISTEVTSALGKALVASRQSASNNLEQWKNEVMHRVDHPFLDWYYNYFNQLGIGAKSIWINLYSISEEEKAEKLIGSFQQEFAKQVFQPSLMQLEMERFTRQAVDIYVSEANRNLAGVQSAYNIPQPTWERFLEGLGSITYNAGGQQQDLTLRAVSRGTGYLATTAMIKAIGFIGTKKVVASTVSKATSKAVTKLATKTAAKAAAEGGGEMAVGLLGLELLNPIAGLGIIVWDVWDHYHTVQLERPILRASLESYLNEVKESLLNDPENGILSSVNKFHDGILNSLNSNLGVS</sequence>
<evidence type="ECO:0000313" key="1">
    <source>
        <dbReference type="EMBL" id="QYX33139.1"/>
    </source>
</evidence>
<gene>
    <name evidence="1" type="ORF">K2F26_07380</name>
</gene>
<protein>
    <submittedName>
        <fullName evidence="1">Uncharacterized protein</fullName>
    </submittedName>
</protein>
<accession>A0ABX8X374</accession>
<keyword evidence="2" id="KW-1185">Reference proteome</keyword>
<reference evidence="1 2" key="1">
    <citation type="journal article" date="2022" name="J. Am. Chem. Soc.">
        <title>Biosynthesis of Guanitoxin Enables Global Environmental Detection in Freshwater Cyanobacteria.</title>
        <authorList>
            <person name="Lima S.T."/>
            <person name="Fallon T.R."/>
            <person name="Cordoza J.L."/>
            <person name="Chekan J.R."/>
            <person name="Delbaje E."/>
            <person name="Hopiavuori A.R."/>
            <person name="Alvarenga D.O."/>
            <person name="Wood S.M."/>
            <person name="Luhavaya H."/>
            <person name="Baumgartner J.T."/>
            <person name="Dorr F.A."/>
            <person name="Etchegaray A."/>
            <person name="Pinto E."/>
            <person name="McKinnie S.M.K."/>
            <person name="Fiore M.F."/>
            <person name="Moore B.S."/>
        </authorList>
    </citation>
    <scope>NUCLEOTIDE SEQUENCE [LARGE SCALE GENOMIC DNA]</scope>
    <source>
        <strain evidence="1 2">ITEP-024</strain>
    </source>
</reference>
<dbReference type="Proteomes" id="UP000826540">
    <property type="component" value="Chromosome"/>
</dbReference>
<dbReference type="EMBL" id="CP080598">
    <property type="protein sequence ID" value="QYX33139.1"/>
    <property type="molecule type" value="Genomic_DNA"/>
</dbReference>
<organism evidence="1 2">
    <name type="scientific">Sphaerospermopsis torques-reginae ITEP-024</name>
    <dbReference type="NCBI Taxonomy" id="984208"/>
    <lineage>
        <taxon>Bacteria</taxon>
        <taxon>Bacillati</taxon>
        <taxon>Cyanobacteriota</taxon>
        <taxon>Cyanophyceae</taxon>
        <taxon>Nostocales</taxon>
        <taxon>Aphanizomenonaceae</taxon>
        <taxon>Sphaerospermopsis</taxon>
        <taxon>Sphaerospermopsis torques-reginae</taxon>
    </lineage>
</organism>
<dbReference type="RefSeq" id="WP_220610953.1">
    <property type="nucleotide sequence ID" value="NZ_CP080598.1"/>
</dbReference>
<name>A0ABX8X374_9CYAN</name>
<evidence type="ECO:0000313" key="2">
    <source>
        <dbReference type="Proteomes" id="UP000826540"/>
    </source>
</evidence>